<dbReference type="Proteomes" id="UP000078540">
    <property type="component" value="Unassembled WGS sequence"/>
</dbReference>
<gene>
    <name evidence="1" type="ORF">ALC53_00740</name>
</gene>
<evidence type="ECO:0000313" key="2">
    <source>
        <dbReference type="Proteomes" id="UP000078540"/>
    </source>
</evidence>
<dbReference type="EMBL" id="KQ976398">
    <property type="protein sequence ID" value="KYM92803.1"/>
    <property type="molecule type" value="Genomic_DNA"/>
</dbReference>
<evidence type="ECO:0000313" key="1">
    <source>
        <dbReference type="EMBL" id="KYM92803.1"/>
    </source>
</evidence>
<name>A0A195BXY3_9HYME</name>
<dbReference type="AlphaFoldDB" id="A0A195BXY3"/>
<organism evidence="1 2">
    <name type="scientific">Atta colombica</name>
    <dbReference type="NCBI Taxonomy" id="520822"/>
    <lineage>
        <taxon>Eukaryota</taxon>
        <taxon>Metazoa</taxon>
        <taxon>Ecdysozoa</taxon>
        <taxon>Arthropoda</taxon>
        <taxon>Hexapoda</taxon>
        <taxon>Insecta</taxon>
        <taxon>Pterygota</taxon>
        <taxon>Neoptera</taxon>
        <taxon>Endopterygota</taxon>
        <taxon>Hymenoptera</taxon>
        <taxon>Apocrita</taxon>
        <taxon>Aculeata</taxon>
        <taxon>Formicoidea</taxon>
        <taxon>Formicidae</taxon>
        <taxon>Myrmicinae</taxon>
        <taxon>Atta</taxon>
    </lineage>
</organism>
<keyword evidence="2" id="KW-1185">Reference proteome</keyword>
<reference evidence="1 2" key="1">
    <citation type="submission" date="2015-09" db="EMBL/GenBank/DDBJ databases">
        <title>Atta colombica WGS genome.</title>
        <authorList>
            <person name="Nygaard S."/>
            <person name="Hu H."/>
            <person name="Boomsma J."/>
            <person name="Zhang G."/>
        </authorList>
    </citation>
    <scope>NUCLEOTIDE SEQUENCE [LARGE SCALE GENOMIC DNA]</scope>
    <source>
        <strain evidence="1">Treedump-2</strain>
        <tissue evidence="1">Whole body</tissue>
    </source>
</reference>
<proteinExistence type="predicted"/>
<sequence length="69" mass="7882">MEKTAFLTQKKADTAEGNCFQLIHFSYAVTNDLPAMDVGICLYVKRGETRRCRRIEGEDGRERVVDQEA</sequence>
<accession>A0A195BXY3</accession>
<protein>
    <submittedName>
        <fullName evidence="1">Uncharacterized protein</fullName>
    </submittedName>
</protein>